<gene>
    <name evidence="1" type="ORF">S01H1_63156</name>
</gene>
<reference evidence="1" key="1">
    <citation type="journal article" date="2014" name="Front. Microbiol.">
        <title>High frequency of phylogenetically diverse reductive dehalogenase-homologous genes in deep subseafloor sedimentary metagenomes.</title>
        <authorList>
            <person name="Kawai M."/>
            <person name="Futagami T."/>
            <person name="Toyoda A."/>
            <person name="Takaki Y."/>
            <person name="Nishi S."/>
            <person name="Hori S."/>
            <person name="Arai W."/>
            <person name="Tsubouchi T."/>
            <person name="Morono Y."/>
            <person name="Uchiyama I."/>
            <person name="Ito T."/>
            <person name="Fujiyama A."/>
            <person name="Inagaki F."/>
            <person name="Takami H."/>
        </authorList>
    </citation>
    <scope>NUCLEOTIDE SEQUENCE</scope>
    <source>
        <strain evidence="1">Expedition CK06-06</strain>
    </source>
</reference>
<dbReference type="AlphaFoldDB" id="X0WRJ7"/>
<comment type="caution">
    <text evidence="1">The sequence shown here is derived from an EMBL/GenBank/DDBJ whole genome shotgun (WGS) entry which is preliminary data.</text>
</comment>
<protein>
    <submittedName>
        <fullName evidence="1">Uncharacterized protein</fullName>
    </submittedName>
</protein>
<proteinExistence type="predicted"/>
<organism evidence="1">
    <name type="scientific">marine sediment metagenome</name>
    <dbReference type="NCBI Taxonomy" id="412755"/>
    <lineage>
        <taxon>unclassified sequences</taxon>
        <taxon>metagenomes</taxon>
        <taxon>ecological metagenomes</taxon>
    </lineage>
</organism>
<evidence type="ECO:0000313" key="1">
    <source>
        <dbReference type="EMBL" id="GAG33290.1"/>
    </source>
</evidence>
<accession>X0WRJ7</accession>
<sequence>MRATQPRVLGGLPQSLVFDRDGCKTEVVARENRHEEDGAQAA</sequence>
<dbReference type="EMBL" id="BARS01041535">
    <property type="protein sequence ID" value="GAG33290.1"/>
    <property type="molecule type" value="Genomic_DNA"/>
</dbReference>
<name>X0WRJ7_9ZZZZ</name>